<reference evidence="2 3" key="1">
    <citation type="submission" date="2023-09" db="EMBL/GenBank/DDBJ databases">
        <authorList>
            <person name="Golyshina O.V."/>
            <person name="Lunev E.A."/>
            <person name="Bargiela R."/>
            <person name="Gaines M.C."/>
            <person name="Daum B."/>
            <person name="Bale N.J."/>
            <person name="Koenen M."/>
            <person name="Sinninghe Damst J.S."/>
            <person name="Yakimov M."/>
            <person name="Golyshin P.N."/>
        </authorList>
    </citation>
    <scope>NUCLEOTIDE SEQUENCE [LARGE SCALE GENOMIC DNA]</scope>
    <source>
        <strain evidence="2 3">M1</strain>
    </source>
</reference>
<proteinExistence type="predicted"/>
<dbReference type="GeneID" id="95968390"/>
<protein>
    <submittedName>
        <fullName evidence="2">SCP2 sterol-binding domain-containing protein</fullName>
    </submittedName>
</protein>
<keyword evidence="3" id="KW-1185">Reference proteome</keyword>
<dbReference type="AlphaFoldDB" id="A0AAX4NJD3"/>
<name>A0AAX4NJD3_9ARCH</name>
<dbReference type="Proteomes" id="UP001451606">
    <property type="component" value="Chromosome"/>
</dbReference>
<dbReference type="SUPFAM" id="SSF55718">
    <property type="entry name" value="SCP-like"/>
    <property type="match status" value="1"/>
</dbReference>
<dbReference type="KEGG" id="omr:OXIME_001652"/>
<organism evidence="2 3">
    <name type="scientific">Oxyplasma meridianum</name>
    <dbReference type="NCBI Taxonomy" id="3073602"/>
    <lineage>
        <taxon>Archaea</taxon>
        <taxon>Methanobacteriati</taxon>
        <taxon>Thermoplasmatota</taxon>
        <taxon>Thermoplasmata</taxon>
        <taxon>Thermoplasmatales</taxon>
        <taxon>Thermoplasmataceae</taxon>
        <taxon>Oxyplasma</taxon>
    </lineage>
</organism>
<dbReference type="Gene3D" id="3.30.1050.10">
    <property type="entry name" value="SCP2 sterol-binding domain"/>
    <property type="match status" value="1"/>
</dbReference>
<dbReference type="Pfam" id="PF02036">
    <property type="entry name" value="SCP2"/>
    <property type="match status" value="1"/>
</dbReference>
<feature type="domain" description="SCP2" evidence="1">
    <location>
        <begin position="16"/>
        <end position="98"/>
    </location>
</feature>
<gene>
    <name evidence="2" type="ORF">OXIME_001652</name>
</gene>
<evidence type="ECO:0000313" key="2">
    <source>
        <dbReference type="EMBL" id="WYY01056.1"/>
    </source>
</evidence>
<dbReference type="InterPro" id="IPR003033">
    <property type="entry name" value="SCP2_sterol-bd_dom"/>
</dbReference>
<dbReference type="InterPro" id="IPR036527">
    <property type="entry name" value="SCP2_sterol-bd_dom_sf"/>
</dbReference>
<accession>A0AAX4NJD3</accession>
<sequence>MRERILKLLDEANTKLQENPEKKEKISKLDRTVCIELDDSENIFFEIKNGSITVVDHVVSPDIVVKSSSRDFSDILDKKLDPMNAYFSKKIVIKAKLMDKLLIANILK</sequence>
<evidence type="ECO:0000313" key="3">
    <source>
        <dbReference type="Proteomes" id="UP001451606"/>
    </source>
</evidence>
<evidence type="ECO:0000259" key="1">
    <source>
        <dbReference type="Pfam" id="PF02036"/>
    </source>
</evidence>
<dbReference type="RefSeq" id="WP_393971376.1">
    <property type="nucleotide sequence ID" value="NZ_CP133772.1"/>
</dbReference>
<dbReference type="EMBL" id="CP133772">
    <property type="protein sequence ID" value="WYY01056.1"/>
    <property type="molecule type" value="Genomic_DNA"/>
</dbReference>